<protein>
    <submittedName>
        <fullName evidence="2">Uncharacterized protein</fullName>
    </submittedName>
</protein>
<evidence type="ECO:0000313" key="3">
    <source>
        <dbReference type="Proteomes" id="UP000052976"/>
    </source>
</evidence>
<feature type="region of interest" description="Disordered" evidence="1">
    <location>
        <begin position="167"/>
        <end position="196"/>
    </location>
</feature>
<name>A0A091ETG5_CORBR</name>
<dbReference type="Proteomes" id="UP000052976">
    <property type="component" value="Unassembled WGS sequence"/>
</dbReference>
<evidence type="ECO:0000256" key="1">
    <source>
        <dbReference type="SAM" id="MobiDB-lite"/>
    </source>
</evidence>
<proteinExistence type="predicted"/>
<feature type="non-terminal residue" evidence="2">
    <location>
        <position position="356"/>
    </location>
</feature>
<reference evidence="2 3" key="1">
    <citation type="submission" date="2014-04" db="EMBL/GenBank/DDBJ databases">
        <title>Genome evolution of avian class.</title>
        <authorList>
            <person name="Zhang G."/>
            <person name="Li C."/>
        </authorList>
    </citation>
    <scope>NUCLEOTIDE SEQUENCE [LARGE SCALE GENOMIC DNA]</scope>
    <source>
        <strain evidence="2">BGI_N302</strain>
    </source>
</reference>
<dbReference type="AlphaFoldDB" id="A0A091ETG5"/>
<dbReference type="STRING" id="85066.A0A091ETG5"/>
<evidence type="ECO:0000313" key="2">
    <source>
        <dbReference type="EMBL" id="KFO61148.1"/>
    </source>
</evidence>
<feature type="region of interest" description="Disordered" evidence="1">
    <location>
        <begin position="1"/>
        <end position="27"/>
    </location>
</feature>
<organism evidence="2 3">
    <name type="scientific">Corvus brachyrhynchos</name>
    <name type="common">American crow</name>
    <dbReference type="NCBI Taxonomy" id="85066"/>
    <lineage>
        <taxon>Eukaryota</taxon>
        <taxon>Metazoa</taxon>
        <taxon>Chordata</taxon>
        <taxon>Craniata</taxon>
        <taxon>Vertebrata</taxon>
        <taxon>Euteleostomi</taxon>
        <taxon>Archelosauria</taxon>
        <taxon>Archosauria</taxon>
        <taxon>Dinosauria</taxon>
        <taxon>Saurischia</taxon>
        <taxon>Theropoda</taxon>
        <taxon>Coelurosauria</taxon>
        <taxon>Aves</taxon>
        <taxon>Neognathae</taxon>
        <taxon>Neoaves</taxon>
        <taxon>Telluraves</taxon>
        <taxon>Australaves</taxon>
        <taxon>Passeriformes</taxon>
        <taxon>Corvoidea</taxon>
        <taxon>Corvidae</taxon>
        <taxon>Corvus</taxon>
    </lineage>
</organism>
<sequence length="356" mass="38381">MSLSNQQPAPLSEYSPLGKGKSPESFPAAFHCMESPKDFGKTEFEWQRTEGKLNEIGLNVNSGGPIKDGLVKNAGFTDEDKLCFFEGKLDKELKIAQKDKREIEVPGKKYQAAAGHLESWSLISETFPSAEGNFANPKATDFLVGQAAAEKPSPGLGKNEAITDQEKAVGKAGMETKCQAEPKLPHLSVSESDPSKYMKEQEISVWNPNFHPILPDDSGSKEAAVKKDGAPGYCVLGVVNDNYGQSGLSSPTPAPKAAPPTTTVELAQDESKSSDLSESPEMEEEMEEQLGCEGSLLARAAHQRKAMRRAMSECSHLSVPLTLNLADKYPEPVLREDVATGLLSPNSSLTQSRSPT</sequence>
<accession>A0A091ETG5</accession>
<feature type="compositionally biased region" description="Acidic residues" evidence="1">
    <location>
        <begin position="278"/>
        <end position="290"/>
    </location>
</feature>
<gene>
    <name evidence="2" type="ORF">N302_10593</name>
</gene>
<keyword evidence="3" id="KW-1185">Reference proteome</keyword>
<feature type="region of interest" description="Disordered" evidence="1">
    <location>
        <begin position="244"/>
        <end position="294"/>
    </location>
</feature>
<dbReference type="EMBL" id="KK719059">
    <property type="protein sequence ID" value="KFO61148.1"/>
    <property type="molecule type" value="Genomic_DNA"/>
</dbReference>